<reference evidence="1 2" key="1">
    <citation type="submission" date="2016-08" db="EMBL/GenBank/DDBJ databases">
        <authorList>
            <person name="Loux V."/>
            <person name="Rue O."/>
        </authorList>
    </citation>
    <scope>NUCLEOTIDE SEQUENCE [LARGE SCALE GENOMIC DNA]</scope>
    <source>
        <strain evidence="1 2">AFSSA_08CEB44bac</strain>
    </source>
</reference>
<dbReference type="EMBL" id="FMIK01000029">
    <property type="protein sequence ID" value="SCL94789.1"/>
    <property type="molecule type" value="Genomic_DNA"/>
</dbReference>
<sequence>MERFRFSQFEHYNQRFATRCHIGFNKARAALVAMFEELEA</sequence>
<name>A0AAX2CHX0_9BACI</name>
<comment type="caution">
    <text evidence="1">The sequence shown here is derived from an EMBL/GenBank/DDBJ whole genome shotgun (WGS) entry which is preliminary data.</text>
</comment>
<accession>A0AAX2CHX0</accession>
<evidence type="ECO:0000313" key="2">
    <source>
        <dbReference type="Proteomes" id="UP000242164"/>
    </source>
</evidence>
<evidence type="ECO:0000313" key="1">
    <source>
        <dbReference type="EMBL" id="SCL94789.1"/>
    </source>
</evidence>
<proteinExistence type="predicted"/>
<dbReference type="Proteomes" id="UP000242164">
    <property type="component" value="Unassembled WGS sequence"/>
</dbReference>
<protein>
    <submittedName>
        <fullName evidence="1">Transposase, mutator family protein</fullName>
    </submittedName>
</protein>
<organism evidence="1 2">
    <name type="scientific">Bacillus cytotoxicus</name>
    <dbReference type="NCBI Taxonomy" id="580165"/>
    <lineage>
        <taxon>Bacteria</taxon>
        <taxon>Bacillati</taxon>
        <taxon>Bacillota</taxon>
        <taxon>Bacilli</taxon>
        <taxon>Bacillales</taxon>
        <taxon>Bacillaceae</taxon>
        <taxon>Bacillus</taxon>
        <taxon>Bacillus cereus group</taxon>
    </lineage>
</organism>
<dbReference type="AlphaFoldDB" id="A0AAX2CHX0"/>
<gene>
    <name evidence="1" type="ORF">BCB44BAC_02441</name>
</gene>